<evidence type="ECO:0000313" key="7">
    <source>
        <dbReference type="EMBL" id="KAL0879873.1"/>
    </source>
</evidence>
<feature type="region of interest" description="Disordered" evidence="5">
    <location>
        <begin position="559"/>
        <end position="581"/>
    </location>
</feature>
<evidence type="ECO:0000256" key="2">
    <source>
        <dbReference type="ARBA" id="ARBA00022692"/>
    </source>
</evidence>
<sequence length="770" mass="84998">MGTSELDSRNITISMRKSVENLVISSQDAIGQSISQALTFSGVITQHATQIIQETRNVSRPPSPSVRNIEPGLDNSLENDKGSNSSLHVPSISDSASVSSASDFVTVINAGKGDNPKVQVTSPGAAARGVDVARTKKKSWYNSLYPTYKSKSDDFKRLFKDLPDDERLIVDYSCALQKEILIHGRLYASQNYLCFYASIFGWETSLSLRWKDVTAITKEKTALVIPNAILVCTEVDKNFLTSFSGRDKAYLMLFRIWQNALMDQPKTSHEIWQWVHSCYGEELGFNSDDEGYGRDFPEESPALLPDNCSEDLVDSMSMDATSAADARDSPRHRSGRHPHRDSSPPLVTNGGDSYKEDEAGDTLPTDMSDTSDSEPDKPHNGGEAEKCTANHEGRVLLRQQFPFNIDQLFTMIFTNSKFNLELLAARGTSDYVQAPWQPAAGLKCRQLSYTLSLTSGPIGPKEVQVTETQIMNKCSKPGVMYSIDSTSENAGIPYADYFSVKVHYCMQRVAEHVTSLAITGNIHYKKTMWPMIKGFLEKNTMSGLEDFARLITARLSGEADAQPAARKHRRHRRPAPSPQETAVAAVIKSPAVSVLAPRGSISRPQRQRSTERWLLASLLLLLCINALLYWKLYADTRPLDVEQLHSRWVHISAAAAVAPSAAAAVHQRAAVLAAVRRHETAGRGAAALQVGPSLGRSTERWLLASLLLCINALLYWKLYADTRQLDVEQLHSRWVHITAAAPSAGCSPRCCCASTRCYTGSCTRTRGSWT</sequence>
<dbReference type="InterPro" id="IPR011993">
    <property type="entry name" value="PH-like_dom_sf"/>
</dbReference>
<evidence type="ECO:0000256" key="4">
    <source>
        <dbReference type="ARBA" id="ARBA00023136"/>
    </source>
</evidence>
<evidence type="ECO:0000256" key="3">
    <source>
        <dbReference type="ARBA" id="ARBA00022989"/>
    </source>
</evidence>
<feature type="region of interest" description="Disordered" evidence="5">
    <location>
        <begin position="289"/>
        <end position="386"/>
    </location>
</feature>
<keyword evidence="4" id="KW-0472">Membrane</keyword>
<dbReference type="Proteomes" id="UP001549920">
    <property type="component" value="Unassembled WGS sequence"/>
</dbReference>
<evidence type="ECO:0000256" key="5">
    <source>
        <dbReference type="SAM" id="MobiDB-lite"/>
    </source>
</evidence>
<dbReference type="Pfam" id="PF02893">
    <property type="entry name" value="GRAM"/>
    <property type="match status" value="1"/>
</dbReference>
<evidence type="ECO:0000259" key="6">
    <source>
        <dbReference type="PROSITE" id="PS51778"/>
    </source>
</evidence>
<keyword evidence="2" id="KW-0812">Transmembrane</keyword>
<dbReference type="PROSITE" id="PS51778">
    <property type="entry name" value="VAST"/>
    <property type="match status" value="1"/>
</dbReference>
<dbReference type="EMBL" id="JBEUOH010000013">
    <property type="protein sequence ID" value="KAL0879873.1"/>
    <property type="molecule type" value="Genomic_DNA"/>
</dbReference>
<comment type="caution">
    <text evidence="7">The sequence shown here is derived from an EMBL/GenBank/DDBJ whole genome shotgun (WGS) entry which is preliminary data.</text>
</comment>
<feature type="compositionally biased region" description="Low complexity" evidence="5">
    <location>
        <begin position="314"/>
        <end position="324"/>
    </location>
</feature>
<dbReference type="Pfam" id="PF16016">
    <property type="entry name" value="VASt"/>
    <property type="match status" value="1"/>
</dbReference>
<feature type="compositionally biased region" description="Basic residues" evidence="5">
    <location>
        <begin position="565"/>
        <end position="574"/>
    </location>
</feature>
<dbReference type="PANTHER" id="PTHR23319">
    <property type="entry name" value="GRAM DOMAIN CONTAINING 1B, ISOFORM E"/>
    <property type="match status" value="1"/>
</dbReference>
<evidence type="ECO:0000256" key="1">
    <source>
        <dbReference type="ARBA" id="ARBA00004167"/>
    </source>
</evidence>
<dbReference type="InterPro" id="IPR051482">
    <property type="entry name" value="Cholesterol_transport"/>
</dbReference>
<dbReference type="InterPro" id="IPR031968">
    <property type="entry name" value="VASt"/>
</dbReference>
<evidence type="ECO:0000313" key="8">
    <source>
        <dbReference type="Proteomes" id="UP001549920"/>
    </source>
</evidence>
<dbReference type="PANTHER" id="PTHR23319:SF4">
    <property type="entry name" value="GRAM DOMAIN CONTAINING 1B, ISOFORM E"/>
    <property type="match status" value="1"/>
</dbReference>
<proteinExistence type="predicted"/>
<protein>
    <recommendedName>
        <fullName evidence="6">VASt domain-containing protein</fullName>
    </recommendedName>
</protein>
<reference evidence="7 8" key="1">
    <citation type="submission" date="2024-06" db="EMBL/GenBank/DDBJ databases">
        <title>A chromosome-level genome assembly of beet webworm, Loxostege sticticalis.</title>
        <authorList>
            <person name="Zhang Y."/>
        </authorList>
    </citation>
    <scope>NUCLEOTIDE SEQUENCE [LARGE SCALE GENOMIC DNA]</scope>
    <source>
        <strain evidence="7">AQ026</strain>
        <tissue evidence="7">Whole body</tissue>
    </source>
</reference>
<feature type="region of interest" description="Disordered" evidence="5">
    <location>
        <begin position="54"/>
        <end position="94"/>
    </location>
</feature>
<feature type="compositionally biased region" description="Basic and acidic residues" evidence="5">
    <location>
        <begin position="374"/>
        <end position="386"/>
    </location>
</feature>
<dbReference type="SMART" id="SM00568">
    <property type="entry name" value="GRAM"/>
    <property type="match status" value="1"/>
</dbReference>
<comment type="subcellular location">
    <subcellularLocation>
        <location evidence="1">Membrane</location>
        <topology evidence="1">Single-pass membrane protein</topology>
    </subcellularLocation>
</comment>
<keyword evidence="3" id="KW-1133">Transmembrane helix</keyword>
<accession>A0ABR3HTP6</accession>
<keyword evidence="8" id="KW-1185">Reference proteome</keyword>
<dbReference type="CDD" id="cd13220">
    <property type="entry name" value="PH-GRAM_GRAMDC"/>
    <property type="match status" value="1"/>
</dbReference>
<feature type="domain" description="VASt" evidence="6">
    <location>
        <begin position="392"/>
        <end position="563"/>
    </location>
</feature>
<dbReference type="Gene3D" id="2.30.29.30">
    <property type="entry name" value="Pleckstrin-homology domain (PH domain)/Phosphotyrosine-binding domain (PTB)"/>
    <property type="match status" value="1"/>
</dbReference>
<gene>
    <name evidence="7" type="ORF">ABMA27_002401</name>
</gene>
<organism evidence="7 8">
    <name type="scientific">Loxostege sticticalis</name>
    <name type="common">Beet webworm moth</name>
    <dbReference type="NCBI Taxonomy" id="481309"/>
    <lineage>
        <taxon>Eukaryota</taxon>
        <taxon>Metazoa</taxon>
        <taxon>Ecdysozoa</taxon>
        <taxon>Arthropoda</taxon>
        <taxon>Hexapoda</taxon>
        <taxon>Insecta</taxon>
        <taxon>Pterygota</taxon>
        <taxon>Neoptera</taxon>
        <taxon>Endopterygota</taxon>
        <taxon>Lepidoptera</taxon>
        <taxon>Glossata</taxon>
        <taxon>Ditrysia</taxon>
        <taxon>Pyraloidea</taxon>
        <taxon>Crambidae</taxon>
        <taxon>Pyraustinae</taxon>
        <taxon>Loxostege</taxon>
    </lineage>
</organism>
<dbReference type="InterPro" id="IPR004182">
    <property type="entry name" value="GRAM"/>
</dbReference>
<name>A0ABR3HTP6_LOXSC</name>